<sequence>MMARRRINGWRLLFWIAAAYNLVIGLGAFLDAAWGSPEAINGVLIFAFGILYALVAREPRRFAPVLLAGILGKAMVVLMLGPLNWSGGGNPAIGAIVAGDLLFALGFAVFLIVLRRRG</sequence>
<reference evidence="2 3" key="1">
    <citation type="submission" date="2021-08" db="EMBL/GenBank/DDBJ databases">
        <title>Comparative Genomics Analysis of the Genus Qipengyuania Reveals Extensive Genetic Diversity and Metabolic Versatility, Including the Description of Fifteen Novel Species.</title>
        <authorList>
            <person name="Liu Y."/>
        </authorList>
    </citation>
    <scope>NUCLEOTIDE SEQUENCE [LARGE SCALE GENOMIC DNA]</scope>
    <source>
        <strain evidence="2 3">YG27</strain>
    </source>
</reference>
<proteinExistence type="predicted"/>
<keyword evidence="1" id="KW-1133">Transmembrane helix</keyword>
<name>A0ABS7JT65_9SPHN</name>
<organism evidence="2 3">
    <name type="scientific">Qipengyuania mesophila</name>
    <dbReference type="NCBI Taxonomy" id="2867246"/>
    <lineage>
        <taxon>Bacteria</taxon>
        <taxon>Pseudomonadati</taxon>
        <taxon>Pseudomonadota</taxon>
        <taxon>Alphaproteobacteria</taxon>
        <taxon>Sphingomonadales</taxon>
        <taxon>Erythrobacteraceae</taxon>
        <taxon>Qipengyuania</taxon>
    </lineage>
</organism>
<protein>
    <submittedName>
        <fullName evidence="2">Uncharacterized protein</fullName>
    </submittedName>
</protein>
<keyword evidence="1" id="KW-0472">Membrane</keyword>
<gene>
    <name evidence="2" type="ORF">K3181_05005</name>
</gene>
<comment type="caution">
    <text evidence="2">The sequence shown here is derived from an EMBL/GenBank/DDBJ whole genome shotgun (WGS) entry which is preliminary data.</text>
</comment>
<feature type="transmembrane region" description="Helical" evidence="1">
    <location>
        <begin position="12"/>
        <end position="33"/>
    </location>
</feature>
<evidence type="ECO:0000313" key="2">
    <source>
        <dbReference type="EMBL" id="MBX7500793.1"/>
    </source>
</evidence>
<dbReference type="Proteomes" id="UP000782554">
    <property type="component" value="Unassembled WGS sequence"/>
</dbReference>
<dbReference type="EMBL" id="JAIGNU010000001">
    <property type="protein sequence ID" value="MBX7500793.1"/>
    <property type="molecule type" value="Genomic_DNA"/>
</dbReference>
<feature type="transmembrane region" description="Helical" evidence="1">
    <location>
        <begin position="39"/>
        <end position="55"/>
    </location>
</feature>
<dbReference type="RefSeq" id="WP_221601446.1">
    <property type="nucleotide sequence ID" value="NZ_JAIGNU010000001.1"/>
</dbReference>
<feature type="transmembrane region" description="Helical" evidence="1">
    <location>
        <begin position="92"/>
        <end position="114"/>
    </location>
</feature>
<evidence type="ECO:0000256" key="1">
    <source>
        <dbReference type="SAM" id="Phobius"/>
    </source>
</evidence>
<keyword evidence="3" id="KW-1185">Reference proteome</keyword>
<evidence type="ECO:0000313" key="3">
    <source>
        <dbReference type="Proteomes" id="UP000782554"/>
    </source>
</evidence>
<feature type="transmembrane region" description="Helical" evidence="1">
    <location>
        <begin position="62"/>
        <end position="80"/>
    </location>
</feature>
<keyword evidence="1" id="KW-0812">Transmembrane</keyword>
<accession>A0ABS7JT65</accession>